<gene>
    <name evidence="1" type="ORF">OS125_11305</name>
</gene>
<keyword evidence="2" id="KW-1185">Reference proteome</keyword>
<dbReference type="Proteomes" id="UP001081709">
    <property type="component" value="Unassembled WGS sequence"/>
</dbReference>
<dbReference type="RefSeq" id="WP_267186846.1">
    <property type="nucleotide sequence ID" value="NZ_JAPMKV010000010.1"/>
</dbReference>
<name>A0ABT3WXT2_9CORY</name>
<organism evidence="1 2">
    <name type="scientific">Corynebacterium pygosceleis</name>
    <dbReference type="NCBI Taxonomy" id="2800406"/>
    <lineage>
        <taxon>Bacteria</taxon>
        <taxon>Bacillati</taxon>
        <taxon>Actinomycetota</taxon>
        <taxon>Actinomycetes</taxon>
        <taxon>Mycobacteriales</taxon>
        <taxon>Corynebacteriaceae</taxon>
        <taxon>Corynebacterium</taxon>
    </lineage>
</organism>
<proteinExistence type="predicted"/>
<accession>A0ABT3WXT2</accession>
<protein>
    <recommendedName>
        <fullName evidence="3">Tail assembly chaperone</fullName>
    </recommendedName>
</protein>
<evidence type="ECO:0000313" key="2">
    <source>
        <dbReference type="Proteomes" id="UP001081709"/>
    </source>
</evidence>
<evidence type="ECO:0000313" key="1">
    <source>
        <dbReference type="EMBL" id="MCX7445819.1"/>
    </source>
</evidence>
<dbReference type="EMBL" id="JAPMKV010000010">
    <property type="protein sequence ID" value="MCX7445819.1"/>
    <property type="molecule type" value="Genomic_DNA"/>
</dbReference>
<comment type="caution">
    <text evidence="1">The sequence shown here is derived from an EMBL/GenBank/DDBJ whole genome shotgun (WGS) entry which is preliminary data.</text>
</comment>
<sequence length="103" mass="11140">MTTKNTKSATKAEVEAEGTDTDEAAMVDFTVEIRGKEVNLTAPASFDDAPFEVMEAFENDRIATALKILLGPAGWNKLRAAGTRVSEFHHVVEAWNEATGLGE</sequence>
<evidence type="ECO:0008006" key="3">
    <source>
        <dbReference type="Google" id="ProtNLM"/>
    </source>
</evidence>
<reference evidence="1" key="1">
    <citation type="submission" date="2022-11" db="EMBL/GenBank/DDBJ databases">
        <title>Corynebacterium sp. isolated from Penguins.</title>
        <authorList>
            <person name="Sedlar K."/>
            <person name="Svec P."/>
        </authorList>
    </citation>
    <scope>NUCLEOTIDE SEQUENCE</scope>
    <source>
        <strain evidence="1">P7003</strain>
    </source>
</reference>